<keyword evidence="6" id="KW-0406">Ion transport</keyword>
<keyword evidence="2 6" id="KW-1003">Cell membrane</keyword>
<keyword evidence="6" id="KW-0915">Sodium</keyword>
<feature type="transmembrane region" description="Helical" evidence="6">
    <location>
        <begin position="182"/>
        <end position="201"/>
    </location>
</feature>
<dbReference type="GO" id="GO:0015385">
    <property type="term" value="F:sodium:proton antiporter activity"/>
    <property type="evidence" value="ECO:0007669"/>
    <property type="project" value="UniProtKB-UniRule"/>
</dbReference>
<dbReference type="STRING" id="683125.SAMN05660206_104293"/>
<comment type="catalytic activity">
    <reaction evidence="6">
        <text>Na(+)(in) + 2 H(+)(out) = Na(+)(out) + 2 H(+)(in)</text>
        <dbReference type="Rhea" id="RHEA:29251"/>
        <dbReference type="ChEBI" id="CHEBI:15378"/>
        <dbReference type="ChEBI" id="CHEBI:29101"/>
    </reaction>
</comment>
<feature type="transmembrane region" description="Helical" evidence="6">
    <location>
        <begin position="328"/>
        <end position="349"/>
    </location>
</feature>
<comment type="subcellular location">
    <subcellularLocation>
        <location evidence="1">Cell inner membrane</location>
        <topology evidence="1">Multi-pass membrane protein</topology>
    </subcellularLocation>
    <subcellularLocation>
        <location evidence="6">Cell membrane</location>
        <topology evidence="6">Multi-pass membrane protein</topology>
    </subcellularLocation>
</comment>
<feature type="transmembrane region" description="Helical" evidence="6">
    <location>
        <begin position="12"/>
        <end position="34"/>
    </location>
</feature>
<dbReference type="InterPro" id="IPR023171">
    <property type="entry name" value="Na/H_antiporter_dom_sf"/>
</dbReference>
<evidence type="ECO:0000256" key="2">
    <source>
        <dbReference type="ARBA" id="ARBA00022475"/>
    </source>
</evidence>
<evidence type="ECO:0000256" key="3">
    <source>
        <dbReference type="ARBA" id="ARBA00022692"/>
    </source>
</evidence>
<protein>
    <recommendedName>
        <fullName evidence="6">Na(+)/H(+) antiporter NhaA</fullName>
    </recommendedName>
    <alternativeName>
        <fullName evidence="6">Sodium/proton antiporter NhaA</fullName>
    </alternativeName>
</protein>
<keyword evidence="6" id="KW-0739">Sodium transport</keyword>
<dbReference type="InterPro" id="IPR004670">
    <property type="entry name" value="NhaA"/>
</dbReference>
<feature type="transmembrane region" description="Helical" evidence="6">
    <location>
        <begin position="95"/>
        <end position="115"/>
    </location>
</feature>
<evidence type="ECO:0000256" key="1">
    <source>
        <dbReference type="ARBA" id="ARBA00004429"/>
    </source>
</evidence>
<accession>A0A1I6SGK4</accession>
<keyword evidence="4 6" id="KW-1133">Transmembrane helix</keyword>
<keyword evidence="6" id="KW-0813">Transport</keyword>
<evidence type="ECO:0000256" key="5">
    <source>
        <dbReference type="ARBA" id="ARBA00023136"/>
    </source>
</evidence>
<dbReference type="Pfam" id="PF06965">
    <property type="entry name" value="Na_H_antiport_1"/>
    <property type="match status" value="1"/>
</dbReference>
<comment type="similarity">
    <text evidence="6">Belongs to the NhaA Na(+)/H(+) (TC 2.A.33) antiporter family.</text>
</comment>
<dbReference type="HAMAP" id="MF_01844">
    <property type="entry name" value="NhaA"/>
    <property type="match status" value="1"/>
</dbReference>
<keyword evidence="6" id="KW-0050">Antiport</keyword>
<dbReference type="EMBL" id="FOZZ01000004">
    <property type="protein sequence ID" value="SFS76082.1"/>
    <property type="molecule type" value="Genomic_DNA"/>
</dbReference>
<reference evidence="7 8" key="1">
    <citation type="submission" date="2016-10" db="EMBL/GenBank/DDBJ databases">
        <authorList>
            <person name="de Groot N.N."/>
        </authorList>
    </citation>
    <scope>NUCLEOTIDE SEQUENCE [LARGE SCALE GENOMIC DNA]</scope>
    <source>
        <strain evidence="7 8">DSM 22789</strain>
    </source>
</reference>
<dbReference type="Gene3D" id="1.20.1530.10">
    <property type="entry name" value="Na+/H+ antiporter like domain"/>
    <property type="match status" value="1"/>
</dbReference>
<feature type="transmembrane region" description="Helical" evidence="6">
    <location>
        <begin position="213"/>
        <end position="239"/>
    </location>
</feature>
<name>A0A1I6SGK4_9SPHI</name>
<dbReference type="NCBIfam" id="NF007112">
    <property type="entry name" value="PRK09561.1"/>
    <property type="match status" value="1"/>
</dbReference>
<dbReference type="GO" id="GO:0005886">
    <property type="term" value="C:plasma membrane"/>
    <property type="evidence" value="ECO:0007669"/>
    <property type="project" value="UniProtKB-SubCell"/>
</dbReference>
<keyword evidence="3 6" id="KW-0812">Transmembrane</keyword>
<evidence type="ECO:0000256" key="6">
    <source>
        <dbReference type="HAMAP-Rule" id="MF_01844"/>
    </source>
</evidence>
<dbReference type="PANTHER" id="PTHR30341">
    <property type="entry name" value="SODIUM ION/PROTON ANTIPORTER NHAA-RELATED"/>
    <property type="match status" value="1"/>
</dbReference>
<keyword evidence="5 6" id="KW-0472">Membrane</keyword>
<dbReference type="GO" id="GO:0006885">
    <property type="term" value="P:regulation of pH"/>
    <property type="evidence" value="ECO:0007669"/>
    <property type="project" value="UniProtKB-UniRule"/>
</dbReference>
<feature type="transmembrane region" description="Helical" evidence="6">
    <location>
        <begin position="153"/>
        <end position="176"/>
    </location>
</feature>
<dbReference type="OrthoDB" id="9808135at2"/>
<evidence type="ECO:0000256" key="4">
    <source>
        <dbReference type="ARBA" id="ARBA00022989"/>
    </source>
</evidence>
<comment type="function">
    <text evidence="6">Na(+)/H(+) antiporter that extrudes sodium in exchange for external protons.</text>
</comment>
<keyword evidence="8" id="KW-1185">Reference proteome</keyword>
<feature type="transmembrane region" description="Helical" evidence="6">
    <location>
        <begin position="121"/>
        <end position="141"/>
    </location>
</feature>
<proteinExistence type="inferred from homology"/>
<dbReference type="AlphaFoldDB" id="A0A1I6SGK4"/>
<feature type="transmembrane region" description="Helical" evidence="6">
    <location>
        <begin position="259"/>
        <end position="276"/>
    </location>
</feature>
<feature type="transmembrane region" description="Helical" evidence="6">
    <location>
        <begin position="54"/>
        <end position="75"/>
    </location>
</feature>
<dbReference type="NCBIfam" id="TIGR00773">
    <property type="entry name" value="NhaA"/>
    <property type="match status" value="1"/>
</dbReference>
<feature type="transmembrane region" description="Helical" evidence="6">
    <location>
        <begin position="288"/>
        <end position="308"/>
    </location>
</feature>
<feature type="transmembrane region" description="Helical" evidence="6">
    <location>
        <begin position="361"/>
        <end position="378"/>
    </location>
</feature>
<evidence type="ECO:0000313" key="8">
    <source>
        <dbReference type="Proteomes" id="UP000198785"/>
    </source>
</evidence>
<dbReference type="Proteomes" id="UP000198785">
    <property type="component" value="Unassembled WGS sequence"/>
</dbReference>
<dbReference type="PANTHER" id="PTHR30341:SF0">
    <property type="entry name" value="NA(+)_H(+) ANTIPORTER NHAA"/>
    <property type="match status" value="1"/>
</dbReference>
<dbReference type="NCBIfam" id="NF007111">
    <property type="entry name" value="PRK09560.1"/>
    <property type="match status" value="1"/>
</dbReference>
<organism evidence="7 8">
    <name type="scientific">Sphingobacterium wenxiniae</name>
    <dbReference type="NCBI Taxonomy" id="683125"/>
    <lineage>
        <taxon>Bacteria</taxon>
        <taxon>Pseudomonadati</taxon>
        <taxon>Bacteroidota</taxon>
        <taxon>Sphingobacteriia</taxon>
        <taxon>Sphingobacteriales</taxon>
        <taxon>Sphingobacteriaceae</taxon>
        <taxon>Sphingobacterium</taxon>
    </lineage>
</organism>
<evidence type="ECO:0000313" key="7">
    <source>
        <dbReference type="EMBL" id="SFS76082.1"/>
    </source>
</evidence>
<gene>
    <name evidence="6" type="primary">nhaA</name>
    <name evidence="7" type="ORF">SAMN05660206_104293</name>
</gene>
<dbReference type="RefSeq" id="WP_093364993.1">
    <property type="nucleotide sequence ID" value="NZ_FOZZ01000004.1"/>
</dbReference>
<sequence length="392" mass="41736">MLKILKNFTDSPTSGGIILFICVLISLSIANSPLGAAFENILNTPLGFETASVHLRYTAALWINDGLMAIFFLLVGLEIKRELVSGELSTPRQALLPIFCAFGGAIVPAGIYFAVNQGTETVSGWGIPMATDIAFALAVIAMLGKRVPSSLKVFLAALAIVDDLIAILVIAIFYSAELHTIYLGYAAAILALLFVFNRLGVRSLFFYLIPGLFIWYFVHHSGIHATIAGVLTAMTIPLATKGQGEPPLLKLEHALTTPVNFLIVPLFALANTAIRFEEGMLEGLISPLGVGIIVGLMLGKPVGVYLMTKLAILLRIGSMPQGASWAQIIGVGLLAGIGFTMSIFIALLSFSDNLLIAEAKFSILIASLLSGVTGYILLSRVATPSNDNEKKT</sequence>